<dbReference type="PANTHER" id="PTHR33499">
    <property type="entry name" value="OS12G0282400 PROTEIN-RELATED"/>
    <property type="match status" value="1"/>
</dbReference>
<evidence type="ECO:0000313" key="2">
    <source>
        <dbReference type="EnsemblPlants" id="PGSC0003DMT400089487"/>
    </source>
</evidence>
<dbReference type="PANTHER" id="PTHR33499:SF35">
    <property type="entry name" value="TRANSPOSASE MUDR PLANT DOMAIN-CONTAINING PROTEIN"/>
    <property type="match status" value="1"/>
</dbReference>
<dbReference type="HOGENOM" id="CLU_119756_1_0_1"/>
<dbReference type="Gramene" id="PGSC0003DMT400089487">
    <property type="protein sequence ID" value="PGSC0003DMT400089487"/>
    <property type="gene ID" value="PGSC0003DMG400039058"/>
</dbReference>
<dbReference type="EnsemblPlants" id="PGSC0003DMT400089487">
    <property type="protein sequence ID" value="PGSC0003DMT400089487"/>
    <property type="gene ID" value="PGSC0003DMG400039058"/>
</dbReference>
<protein>
    <submittedName>
        <fullName evidence="2">TNP2-like transposon protein</fullName>
    </submittedName>
</protein>
<evidence type="ECO:0000313" key="3">
    <source>
        <dbReference type="Proteomes" id="UP000011115"/>
    </source>
</evidence>
<evidence type="ECO:0000256" key="1">
    <source>
        <dbReference type="SAM" id="Coils"/>
    </source>
</evidence>
<name>M1DI95_SOLTU</name>
<dbReference type="Proteomes" id="UP000011115">
    <property type="component" value="Unassembled WGS sequence"/>
</dbReference>
<sequence length="152" mass="16864">MAACLNVKGGKYGNSPDMATIFFETRKKDNKLLEPETNQKYELLQVEQSLTNIEVVERCFGPQSRSHVVGFGGGITSKDLKGGSSAKAALLEQLNVSRKEKVALLEELNASRKENESMKRRLDNIEKRCEIFESAIFRDPSSPPPSSEQNTG</sequence>
<dbReference type="InParanoid" id="M1DI95"/>
<organism evidence="2 3">
    <name type="scientific">Solanum tuberosum</name>
    <name type="common">Potato</name>
    <dbReference type="NCBI Taxonomy" id="4113"/>
    <lineage>
        <taxon>Eukaryota</taxon>
        <taxon>Viridiplantae</taxon>
        <taxon>Streptophyta</taxon>
        <taxon>Embryophyta</taxon>
        <taxon>Tracheophyta</taxon>
        <taxon>Spermatophyta</taxon>
        <taxon>Magnoliopsida</taxon>
        <taxon>eudicotyledons</taxon>
        <taxon>Gunneridae</taxon>
        <taxon>Pentapetalae</taxon>
        <taxon>asterids</taxon>
        <taxon>lamiids</taxon>
        <taxon>Solanales</taxon>
        <taxon>Solanaceae</taxon>
        <taxon>Solanoideae</taxon>
        <taxon>Solaneae</taxon>
        <taxon>Solanum</taxon>
    </lineage>
</organism>
<reference evidence="2" key="2">
    <citation type="submission" date="2015-06" db="UniProtKB">
        <authorList>
            <consortium name="EnsemblPlants"/>
        </authorList>
    </citation>
    <scope>IDENTIFICATION</scope>
    <source>
        <strain evidence="2">DM1-3 516 R44</strain>
    </source>
</reference>
<accession>M1DI95</accession>
<dbReference type="AlphaFoldDB" id="M1DI95"/>
<proteinExistence type="predicted"/>
<keyword evidence="1" id="KW-0175">Coiled coil</keyword>
<feature type="coiled-coil region" evidence="1">
    <location>
        <begin position="91"/>
        <end position="135"/>
    </location>
</feature>
<keyword evidence="3" id="KW-1185">Reference proteome</keyword>
<dbReference type="OMA" id="EIMYEFV"/>
<reference evidence="3" key="1">
    <citation type="journal article" date="2011" name="Nature">
        <title>Genome sequence and analysis of the tuber crop potato.</title>
        <authorList>
            <consortium name="The Potato Genome Sequencing Consortium"/>
        </authorList>
    </citation>
    <scope>NUCLEOTIDE SEQUENCE [LARGE SCALE GENOMIC DNA]</scope>
    <source>
        <strain evidence="3">cv. DM1-3 516 R44</strain>
    </source>
</reference>
<dbReference type="PaxDb" id="4113-PGSC0003DMT400089487"/>